<comment type="caution">
    <text evidence="5">The sequence shown here is derived from an EMBL/GenBank/DDBJ whole genome shotgun (WGS) entry which is preliminary data.</text>
</comment>
<dbReference type="Gene3D" id="3.30.2350.10">
    <property type="entry name" value="Pseudouridine synthase"/>
    <property type="match status" value="1"/>
</dbReference>
<dbReference type="PROSITE" id="PS01129">
    <property type="entry name" value="PSI_RLU"/>
    <property type="match status" value="1"/>
</dbReference>
<feature type="domain" description="Pseudouridine synthase RsuA/RluA-like" evidence="4">
    <location>
        <begin position="86"/>
        <end position="236"/>
    </location>
</feature>
<dbReference type="NCBIfam" id="TIGR00005">
    <property type="entry name" value="rluA_subfam"/>
    <property type="match status" value="1"/>
</dbReference>
<dbReference type="InterPro" id="IPR006145">
    <property type="entry name" value="PsdUridine_synth_RsuA/RluA"/>
</dbReference>
<keyword evidence="3 5" id="KW-0413">Isomerase</keyword>
<evidence type="ECO:0000259" key="4">
    <source>
        <dbReference type="Pfam" id="PF00849"/>
    </source>
</evidence>
<dbReference type="InterPro" id="IPR006224">
    <property type="entry name" value="PsdUridine_synth_RluA-like_CS"/>
</dbReference>
<keyword evidence="6" id="KW-1185">Reference proteome</keyword>
<dbReference type="GO" id="GO:0016853">
    <property type="term" value="F:isomerase activity"/>
    <property type="evidence" value="ECO:0007669"/>
    <property type="project" value="UniProtKB-KW"/>
</dbReference>
<protein>
    <recommendedName>
        <fullName evidence="3">Pseudouridine synthase</fullName>
        <ecNumber evidence="3">5.4.99.-</ecNumber>
    </recommendedName>
</protein>
<comment type="function">
    <text evidence="3">Responsible for synthesis of pseudouridine from uracil.</text>
</comment>
<dbReference type="RefSeq" id="WP_317946336.1">
    <property type="nucleotide sequence ID" value="NZ_JAUBDI010000024.1"/>
</dbReference>
<evidence type="ECO:0000256" key="2">
    <source>
        <dbReference type="ARBA" id="ARBA00010876"/>
    </source>
</evidence>
<reference evidence="5 6" key="1">
    <citation type="submission" date="2023-06" db="EMBL/GenBank/DDBJ databases">
        <title>Sporosarcina sp. nov., isolated from Korean traditional fermented seafood 'Jeotgal'.</title>
        <authorList>
            <person name="Yang A.I."/>
            <person name="Shin N.-R."/>
        </authorList>
    </citation>
    <scope>NUCLEOTIDE SEQUENCE [LARGE SCALE GENOMIC DNA]</scope>
    <source>
        <strain evidence="5 6">KCTC13119</strain>
    </source>
</reference>
<dbReference type="SUPFAM" id="SSF55120">
    <property type="entry name" value="Pseudouridine synthase"/>
    <property type="match status" value="1"/>
</dbReference>
<evidence type="ECO:0000313" key="6">
    <source>
        <dbReference type="Proteomes" id="UP001282284"/>
    </source>
</evidence>
<accession>A0ABU4GD67</accession>
<dbReference type="EMBL" id="JAUBDI010000024">
    <property type="protein sequence ID" value="MDW0114931.1"/>
    <property type="molecule type" value="Genomic_DNA"/>
</dbReference>
<proteinExistence type="inferred from homology"/>
<dbReference type="Pfam" id="PF00849">
    <property type="entry name" value="PseudoU_synth_2"/>
    <property type="match status" value="1"/>
</dbReference>
<organism evidence="5 6">
    <name type="scientific">Sporosarcina saromensis</name>
    <dbReference type="NCBI Taxonomy" id="359365"/>
    <lineage>
        <taxon>Bacteria</taxon>
        <taxon>Bacillati</taxon>
        <taxon>Bacillota</taxon>
        <taxon>Bacilli</taxon>
        <taxon>Bacillales</taxon>
        <taxon>Caryophanaceae</taxon>
        <taxon>Sporosarcina</taxon>
    </lineage>
</organism>
<dbReference type="Proteomes" id="UP001282284">
    <property type="component" value="Unassembled WGS sequence"/>
</dbReference>
<evidence type="ECO:0000256" key="1">
    <source>
        <dbReference type="ARBA" id="ARBA00000073"/>
    </source>
</evidence>
<gene>
    <name evidence="5" type="ORF">QT711_17170</name>
</gene>
<dbReference type="InterPro" id="IPR050188">
    <property type="entry name" value="RluA_PseudoU_synthase"/>
</dbReference>
<dbReference type="PANTHER" id="PTHR21600:SF71">
    <property type="entry name" value="PSEUDOURIDINE SYNTHASE"/>
    <property type="match status" value="1"/>
</dbReference>
<comment type="catalytic activity">
    <reaction evidence="1 3">
        <text>a uridine in RNA = a pseudouridine in RNA</text>
        <dbReference type="Rhea" id="RHEA:48348"/>
        <dbReference type="Rhea" id="RHEA-COMP:12068"/>
        <dbReference type="Rhea" id="RHEA-COMP:12069"/>
        <dbReference type="ChEBI" id="CHEBI:65314"/>
        <dbReference type="ChEBI" id="CHEBI:65315"/>
    </reaction>
</comment>
<dbReference type="CDD" id="cd02869">
    <property type="entry name" value="PseudoU_synth_RluA_like"/>
    <property type="match status" value="1"/>
</dbReference>
<evidence type="ECO:0000313" key="5">
    <source>
        <dbReference type="EMBL" id="MDW0114931.1"/>
    </source>
</evidence>
<name>A0ABU4GD67_9BACL</name>
<dbReference type="InterPro" id="IPR020103">
    <property type="entry name" value="PsdUridine_synth_cat_dom_sf"/>
</dbReference>
<dbReference type="PANTHER" id="PTHR21600">
    <property type="entry name" value="MITOCHONDRIAL RNA PSEUDOURIDINE SYNTHASE"/>
    <property type="match status" value="1"/>
</dbReference>
<comment type="similarity">
    <text evidence="2 3">Belongs to the pseudouridine synthase RluA family.</text>
</comment>
<dbReference type="InterPro" id="IPR006225">
    <property type="entry name" value="PsdUridine_synth_RluC/D"/>
</dbReference>
<evidence type="ECO:0000256" key="3">
    <source>
        <dbReference type="RuleBase" id="RU362028"/>
    </source>
</evidence>
<sequence length="278" mass="31630">MLNIQFTIQQDQTTIEDLLRNQWQAGKKTVHQLRMDKAVTVLSGEPLDWRLPLEAGTKLVIRFSDAQSTYTKEKIDTVKILFEDEHLLAAYKPAGIAVHPDKADTGGTFMNAIMDHVSQDDGYYAEHIHRLDKGTAGIVLVAKHPIAKALFDRMIEERKITRMYEAEVEGRLNRVKGTLQYPIGRDRHHPTRRRVSPNGQDAITRFKVLERLEQSTKVDAMLETGRTHQIRVHFAHIGHPVVGDTLYGASETPDSQYRLTAKQVSFVHPFTNESITIE</sequence>
<dbReference type="EC" id="5.4.99.-" evidence="3"/>